<comment type="caution">
    <text evidence="2">The sequence shown here is derived from an EMBL/GenBank/DDBJ whole genome shotgun (WGS) entry which is preliminary data.</text>
</comment>
<protein>
    <submittedName>
        <fullName evidence="2">Uncharacterized protein</fullName>
    </submittedName>
</protein>
<feature type="compositionally biased region" description="Polar residues" evidence="1">
    <location>
        <begin position="107"/>
        <end position="117"/>
    </location>
</feature>
<dbReference type="Proteomes" id="UP001221757">
    <property type="component" value="Unassembled WGS sequence"/>
</dbReference>
<gene>
    <name evidence="2" type="ORF">B0H17DRAFT_1207449</name>
</gene>
<reference evidence="2" key="1">
    <citation type="submission" date="2023-03" db="EMBL/GenBank/DDBJ databases">
        <title>Massive genome expansion in bonnet fungi (Mycena s.s.) driven by repeated elements and novel gene families across ecological guilds.</title>
        <authorList>
            <consortium name="Lawrence Berkeley National Laboratory"/>
            <person name="Harder C.B."/>
            <person name="Miyauchi S."/>
            <person name="Viragh M."/>
            <person name="Kuo A."/>
            <person name="Thoen E."/>
            <person name="Andreopoulos B."/>
            <person name="Lu D."/>
            <person name="Skrede I."/>
            <person name="Drula E."/>
            <person name="Henrissat B."/>
            <person name="Morin E."/>
            <person name="Kohler A."/>
            <person name="Barry K."/>
            <person name="LaButti K."/>
            <person name="Morin E."/>
            <person name="Salamov A."/>
            <person name="Lipzen A."/>
            <person name="Mereny Z."/>
            <person name="Hegedus B."/>
            <person name="Baldrian P."/>
            <person name="Stursova M."/>
            <person name="Weitz H."/>
            <person name="Taylor A."/>
            <person name="Grigoriev I.V."/>
            <person name="Nagy L.G."/>
            <person name="Martin F."/>
            <person name="Kauserud H."/>
        </authorList>
    </citation>
    <scope>NUCLEOTIDE SEQUENCE</scope>
    <source>
        <strain evidence="2">CBHHK067</strain>
    </source>
</reference>
<proteinExistence type="predicted"/>
<evidence type="ECO:0000313" key="2">
    <source>
        <dbReference type="EMBL" id="KAJ7676179.1"/>
    </source>
</evidence>
<name>A0AAD7D3C4_MYCRO</name>
<evidence type="ECO:0000313" key="3">
    <source>
        <dbReference type="Proteomes" id="UP001221757"/>
    </source>
</evidence>
<feature type="region of interest" description="Disordered" evidence="1">
    <location>
        <begin position="101"/>
        <end position="159"/>
    </location>
</feature>
<feature type="compositionally biased region" description="Acidic residues" evidence="1">
    <location>
        <begin position="126"/>
        <end position="139"/>
    </location>
</feature>
<dbReference type="EMBL" id="JARKIE010000145">
    <property type="protein sequence ID" value="KAJ7676179.1"/>
    <property type="molecule type" value="Genomic_DNA"/>
</dbReference>
<accession>A0AAD7D3C4</accession>
<dbReference type="AlphaFoldDB" id="A0AAD7D3C4"/>
<organism evidence="2 3">
    <name type="scientific">Mycena rosella</name>
    <name type="common">Pink bonnet</name>
    <name type="synonym">Agaricus rosellus</name>
    <dbReference type="NCBI Taxonomy" id="1033263"/>
    <lineage>
        <taxon>Eukaryota</taxon>
        <taxon>Fungi</taxon>
        <taxon>Dikarya</taxon>
        <taxon>Basidiomycota</taxon>
        <taxon>Agaricomycotina</taxon>
        <taxon>Agaricomycetes</taxon>
        <taxon>Agaricomycetidae</taxon>
        <taxon>Agaricales</taxon>
        <taxon>Marasmiineae</taxon>
        <taxon>Mycenaceae</taxon>
        <taxon>Mycena</taxon>
    </lineage>
</organism>
<sequence>MSAVLTLQNALDLPSPVTLHFEHPDFELDCPHSPTSSLKGVFVRSRPSSMDFSSADAPDLLSQFQQFGMTGNTQVPFIQAPPASRMAGTADILTRPRATISRDDCTVRSTASSSTTPVRAVRRVLEDDETDDEDDDEDLVPPTDGAGTTTRRRTWPSMEGLRSRVSGIFHRKQLAYAPMAPPPPTPADREMASVLSTTEITHATPATLPRRTFSFSLRSRSRTSSVSSTKLFPPAVNIAARTRRVRRSRSFSGFTSMAQQVLAAIADADTEDFDDVALEAFNTVRGIGQFWMYEEDEAEVAAGVLERGVERP</sequence>
<evidence type="ECO:0000256" key="1">
    <source>
        <dbReference type="SAM" id="MobiDB-lite"/>
    </source>
</evidence>
<keyword evidence="3" id="KW-1185">Reference proteome</keyword>